<proteinExistence type="predicted"/>
<evidence type="ECO:0000313" key="2">
    <source>
        <dbReference type="Proteomes" id="UP000325576"/>
    </source>
</evidence>
<dbReference type="AlphaFoldDB" id="A0A5N5EAK3"/>
<comment type="caution">
    <text evidence="1">The sequence shown here is derived from an EMBL/GenBank/DDBJ whole genome shotgun (WGS) entry which is preliminary data.</text>
</comment>
<reference evidence="1 2" key="1">
    <citation type="journal article" date="2017" name="Poromechanics V (2013)">
        <title>Genomic Characterization of the Arsenic-Tolerant Actinobacterium, &lt;i&gt;Rhodococcus erythropolis&lt;/i&gt; S43.</title>
        <authorList>
            <person name="Retamal-Morales G."/>
            <person name="Mehnert M."/>
            <person name="Schwabe R."/>
            <person name="Tischler D."/>
            <person name="Schloemann M."/>
            <person name="Levican G.J."/>
        </authorList>
    </citation>
    <scope>NUCLEOTIDE SEQUENCE [LARGE SCALE GENOMIC DNA]</scope>
    <source>
        <strain evidence="1 2">S43</strain>
    </source>
</reference>
<name>A0A5N5EAK3_RHOER</name>
<sequence>MNYRGYEIRAELRTLEQHALDDDGEVLDAIDNTSEVEIEGYYYVAPDGDASENLLSVSIVKEWIDEDLDAS</sequence>
<evidence type="ECO:0000313" key="1">
    <source>
        <dbReference type="EMBL" id="KAB2587267.1"/>
    </source>
</evidence>
<protein>
    <submittedName>
        <fullName evidence="1">Uncharacterized protein</fullName>
    </submittedName>
</protein>
<organism evidence="1 2">
    <name type="scientific">Rhodococcus erythropolis</name>
    <name type="common">Arthrobacter picolinophilus</name>
    <dbReference type="NCBI Taxonomy" id="1833"/>
    <lineage>
        <taxon>Bacteria</taxon>
        <taxon>Bacillati</taxon>
        <taxon>Actinomycetota</taxon>
        <taxon>Actinomycetes</taxon>
        <taxon>Mycobacteriales</taxon>
        <taxon>Nocardiaceae</taxon>
        <taxon>Rhodococcus</taxon>
        <taxon>Rhodococcus erythropolis group</taxon>
    </lineage>
</organism>
<accession>A0A5N5EAK3</accession>
<gene>
    <name evidence="1" type="ORF">BS297_00890</name>
</gene>
<dbReference type="Proteomes" id="UP000325576">
    <property type="component" value="Unassembled WGS sequence"/>
</dbReference>
<dbReference type="EMBL" id="MRBO01000021">
    <property type="protein sequence ID" value="KAB2587267.1"/>
    <property type="molecule type" value="Genomic_DNA"/>
</dbReference>